<evidence type="ECO:0000256" key="5">
    <source>
        <dbReference type="ARBA" id="ARBA00022927"/>
    </source>
</evidence>
<keyword evidence="3" id="KW-0813">Transport</keyword>
<feature type="region of interest" description="Disordered" evidence="7">
    <location>
        <begin position="775"/>
        <end position="814"/>
    </location>
</feature>
<dbReference type="SUPFAM" id="SSF48371">
    <property type="entry name" value="ARM repeat"/>
    <property type="match status" value="1"/>
</dbReference>
<dbReference type="InterPro" id="IPR017105">
    <property type="entry name" value="AP3_complex_dsu"/>
</dbReference>
<dbReference type="OrthoDB" id="10264595at2759"/>
<dbReference type="GO" id="GO:0006623">
    <property type="term" value="P:protein targeting to vacuole"/>
    <property type="evidence" value="ECO:0007669"/>
    <property type="project" value="TreeGrafter"/>
</dbReference>
<dbReference type="PANTHER" id="PTHR22781">
    <property type="entry name" value="DELTA ADAPTIN-RELATED"/>
    <property type="match status" value="1"/>
</dbReference>
<dbReference type="PANTHER" id="PTHR22781:SF12">
    <property type="entry name" value="AP-3 COMPLEX SUBUNIT DELTA-1"/>
    <property type="match status" value="1"/>
</dbReference>
<comment type="subcellular location">
    <subcellularLocation>
        <location evidence="1">Endomembrane system</location>
    </subcellularLocation>
</comment>
<dbReference type="Proteomes" id="UP000054350">
    <property type="component" value="Unassembled WGS sequence"/>
</dbReference>
<dbReference type="GO" id="GO:0006896">
    <property type="term" value="P:Golgi to vacuole transport"/>
    <property type="evidence" value="ECO:0007669"/>
    <property type="project" value="TreeGrafter"/>
</dbReference>
<organism evidence="9 10">
    <name type="scientific">Allomyces macrogynus (strain ATCC 38327)</name>
    <name type="common">Allomyces javanicus var. macrogynus</name>
    <dbReference type="NCBI Taxonomy" id="578462"/>
    <lineage>
        <taxon>Eukaryota</taxon>
        <taxon>Fungi</taxon>
        <taxon>Fungi incertae sedis</taxon>
        <taxon>Blastocladiomycota</taxon>
        <taxon>Blastocladiomycetes</taxon>
        <taxon>Blastocladiales</taxon>
        <taxon>Blastocladiaceae</taxon>
        <taxon>Allomyces</taxon>
    </lineage>
</organism>
<evidence type="ECO:0000256" key="1">
    <source>
        <dbReference type="ARBA" id="ARBA00004308"/>
    </source>
</evidence>
<dbReference type="InterPro" id="IPR002553">
    <property type="entry name" value="Clathrin/coatomer_adapt-like_N"/>
</dbReference>
<evidence type="ECO:0000256" key="4">
    <source>
        <dbReference type="ARBA" id="ARBA00022737"/>
    </source>
</evidence>
<reference evidence="10" key="2">
    <citation type="submission" date="2009-11" db="EMBL/GenBank/DDBJ databases">
        <title>The Genome Sequence of Allomyces macrogynus strain ATCC 38327.</title>
        <authorList>
            <consortium name="The Broad Institute Genome Sequencing Platform"/>
            <person name="Russ C."/>
            <person name="Cuomo C."/>
            <person name="Shea T."/>
            <person name="Young S.K."/>
            <person name="Zeng Q."/>
            <person name="Koehrsen M."/>
            <person name="Haas B."/>
            <person name="Borodovsky M."/>
            <person name="Guigo R."/>
            <person name="Alvarado L."/>
            <person name="Berlin A."/>
            <person name="Borenstein D."/>
            <person name="Chen Z."/>
            <person name="Engels R."/>
            <person name="Freedman E."/>
            <person name="Gellesch M."/>
            <person name="Goldberg J."/>
            <person name="Griggs A."/>
            <person name="Gujja S."/>
            <person name="Heiman D."/>
            <person name="Hepburn T."/>
            <person name="Howarth C."/>
            <person name="Jen D."/>
            <person name="Larson L."/>
            <person name="Lewis B."/>
            <person name="Mehta T."/>
            <person name="Park D."/>
            <person name="Pearson M."/>
            <person name="Roberts A."/>
            <person name="Saif S."/>
            <person name="Shenoy N."/>
            <person name="Sisk P."/>
            <person name="Stolte C."/>
            <person name="Sykes S."/>
            <person name="Walk T."/>
            <person name="White J."/>
            <person name="Yandava C."/>
            <person name="Burger G."/>
            <person name="Gray M.W."/>
            <person name="Holland P.W.H."/>
            <person name="King N."/>
            <person name="Lang F.B.F."/>
            <person name="Roger A.J."/>
            <person name="Ruiz-Trillo I."/>
            <person name="Lander E."/>
            <person name="Nusbaum C."/>
        </authorList>
    </citation>
    <scope>NUCLEOTIDE SEQUENCE [LARGE SCALE GENOMIC DNA]</scope>
    <source>
        <strain evidence="10">ATCC 38327</strain>
    </source>
</reference>
<name>A0A0L0SKL2_ALLM3</name>
<gene>
    <name evidence="9" type="ORF">AMAG_08213</name>
</gene>
<dbReference type="VEuPathDB" id="FungiDB:AMAG_08213"/>
<evidence type="ECO:0000256" key="7">
    <source>
        <dbReference type="SAM" id="MobiDB-lite"/>
    </source>
</evidence>
<keyword evidence="4" id="KW-0677">Repeat</keyword>
<dbReference type="EMBL" id="GG745341">
    <property type="protein sequence ID" value="KNE63047.1"/>
    <property type="molecule type" value="Genomic_DNA"/>
</dbReference>
<feature type="region of interest" description="Disordered" evidence="7">
    <location>
        <begin position="667"/>
        <end position="699"/>
    </location>
</feature>
<feature type="compositionally biased region" description="Low complexity" evidence="7">
    <location>
        <begin position="797"/>
        <end position="812"/>
    </location>
</feature>
<dbReference type="eggNOG" id="KOG1059">
    <property type="taxonomic scope" value="Eukaryota"/>
</dbReference>
<dbReference type="Gene3D" id="1.25.10.10">
    <property type="entry name" value="Leucine-rich Repeat Variant"/>
    <property type="match status" value="1"/>
</dbReference>
<evidence type="ECO:0000313" key="10">
    <source>
        <dbReference type="Proteomes" id="UP000054350"/>
    </source>
</evidence>
<dbReference type="InterPro" id="IPR016024">
    <property type="entry name" value="ARM-type_fold"/>
</dbReference>
<evidence type="ECO:0000256" key="3">
    <source>
        <dbReference type="ARBA" id="ARBA00022448"/>
    </source>
</evidence>
<dbReference type="AlphaFoldDB" id="A0A0L0SKL2"/>
<reference evidence="9 10" key="1">
    <citation type="submission" date="2009-11" db="EMBL/GenBank/DDBJ databases">
        <title>Annotation of Allomyces macrogynus ATCC 38327.</title>
        <authorList>
            <consortium name="The Broad Institute Genome Sequencing Platform"/>
            <person name="Russ C."/>
            <person name="Cuomo C."/>
            <person name="Burger G."/>
            <person name="Gray M.W."/>
            <person name="Holland P.W.H."/>
            <person name="King N."/>
            <person name="Lang F.B.F."/>
            <person name="Roger A.J."/>
            <person name="Ruiz-Trillo I."/>
            <person name="Young S.K."/>
            <person name="Zeng Q."/>
            <person name="Gargeya S."/>
            <person name="Fitzgerald M."/>
            <person name="Haas B."/>
            <person name="Abouelleil A."/>
            <person name="Alvarado L."/>
            <person name="Arachchi H.M."/>
            <person name="Berlin A."/>
            <person name="Chapman S.B."/>
            <person name="Gearin G."/>
            <person name="Goldberg J."/>
            <person name="Griggs A."/>
            <person name="Gujja S."/>
            <person name="Hansen M."/>
            <person name="Heiman D."/>
            <person name="Howarth C."/>
            <person name="Larimer J."/>
            <person name="Lui A."/>
            <person name="MacDonald P.J.P."/>
            <person name="McCowen C."/>
            <person name="Montmayeur A."/>
            <person name="Murphy C."/>
            <person name="Neiman D."/>
            <person name="Pearson M."/>
            <person name="Priest M."/>
            <person name="Roberts A."/>
            <person name="Saif S."/>
            <person name="Shea T."/>
            <person name="Sisk P."/>
            <person name="Stolte C."/>
            <person name="Sykes S."/>
            <person name="Wortman J."/>
            <person name="Nusbaum C."/>
            <person name="Birren B."/>
        </authorList>
    </citation>
    <scope>NUCLEOTIDE SEQUENCE [LARGE SCALE GENOMIC DNA]</scope>
    <source>
        <strain evidence="9 10">ATCC 38327</strain>
    </source>
</reference>
<feature type="domain" description="Clathrin/coatomer adaptor adaptin-like N-terminal" evidence="8">
    <location>
        <begin position="22"/>
        <end position="554"/>
    </location>
</feature>
<evidence type="ECO:0000256" key="6">
    <source>
        <dbReference type="ARBA" id="ARBA00023136"/>
    </source>
</evidence>
<dbReference type="GO" id="GO:0010008">
    <property type="term" value="C:endosome membrane"/>
    <property type="evidence" value="ECO:0007669"/>
    <property type="project" value="TreeGrafter"/>
</dbReference>
<feature type="region of interest" description="Disordered" evidence="7">
    <location>
        <begin position="719"/>
        <end position="759"/>
    </location>
</feature>
<dbReference type="STRING" id="578462.A0A0L0SKL2"/>
<comment type="similarity">
    <text evidence="2">Belongs to the adaptor complexes large subunit family.</text>
</comment>
<proteinExistence type="inferred from homology"/>
<evidence type="ECO:0000313" key="9">
    <source>
        <dbReference type="EMBL" id="KNE63047.1"/>
    </source>
</evidence>
<keyword evidence="10" id="KW-1185">Reference proteome</keyword>
<evidence type="ECO:0000256" key="2">
    <source>
        <dbReference type="ARBA" id="ARBA00006613"/>
    </source>
</evidence>
<keyword evidence="5" id="KW-0653">Protein transport</keyword>
<protein>
    <recommendedName>
        <fullName evidence="8">Clathrin/coatomer adaptor adaptin-like N-terminal domain-containing protein</fullName>
    </recommendedName>
</protein>
<dbReference type="GO" id="GO:0030123">
    <property type="term" value="C:AP-3 adaptor complex"/>
    <property type="evidence" value="ECO:0007669"/>
    <property type="project" value="InterPro"/>
</dbReference>
<feature type="compositionally biased region" description="Low complexity" evidence="7">
    <location>
        <begin position="734"/>
        <end position="751"/>
    </location>
</feature>
<dbReference type="InterPro" id="IPR011989">
    <property type="entry name" value="ARM-like"/>
</dbReference>
<dbReference type="Pfam" id="PF01602">
    <property type="entry name" value="Adaptin_N"/>
    <property type="match status" value="1"/>
</dbReference>
<keyword evidence="6" id="KW-0472">Membrane</keyword>
<sequence length="1061" mass="113438">MFEKSLNDVIRGIRANKDNVDEYVQTCINECRKEVAVPNDTAVNANAILKLAYFHMMGYDMSWASFHVLKVMSMPLFWQKWIGYLAASVSFTPKTDVLMLTTNLIKKDLNSNSHFDTCVAVACLSEIMTADLAGDLAMDLVNKLNHFNAYTRRRILLAVYRMALVYPDVLGMAMDRLTARLDPDEERDASVVSCAVSVICELASANPQEYIALAPQLFGLLTSVSNNWMLIKLVKMFQRMALLEPRLVRKLSGPMTDLIATTTAMSLLYECIVAAVAGKLTNPTLNPTKGIALAKLCLSKLLLFLNARDQNLRYVGLVATEQFVQAHPDLAEPVEEPVFDCLESKDQTIRHQALDVLALLVTRDNLMDVVDHLLAMGRNRASRSSTANDDHTTAAAADSGRATSSPLVLDRKTAHVILSVCTRDAFALIANFEWLVSTLGRLAASSAVGDLAEDLSRALIDLAMCVPGLRGHLISTLLPLLQRTDDAAPFTAAEIPLVEAMVFICGEHVGYSSHPGLVLESLVAVALRVPAAMHHPYVTAVVKVTLFTACAALQNQPDATTVEPILADTRAVLTSLAARSANLLAVDRVHTALALLDQLVAAKYDRGVLQDTLECYLGDEQHPVAANAQALIAPPMDLDAWISSDAKAWFEGPPELVWDSAPAPAAALETKKGKKKSKRPTSPDLLKGDDDGTITATSATTDNYEGKRILVQELQQGDPFYVKTPSPPVAAPSRAKAVLRRGAAARAASPAPSGESGKYAVNRTVDAPAGVELPVATPVLGPKPAKSSGKKKKAKSSNKAAPSPTSPSTKKSVLAEVTAETADLSLSVELGAQRGSSAAAFLLPLAITLTPKNTFFNRSEATQVHVELPAWIKATGTNDDGTLLADDHKLVAPVKKLVLLKLRKAQVQEIAEAGTVTFRVLVGDSIAATVPLMLSAAHLLSRDTAMTPAEFESRLTGTARETEFAVSRTVTVQIAAPTVTDAFTALQEWSGMQMVEAIGPAASLWGALDLGNGQTCSLAGMVKVAIAGEAANVTVEIKGSVLWVVESVCAAIARGPESRCG</sequence>
<evidence type="ECO:0000259" key="8">
    <source>
        <dbReference type="Pfam" id="PF01602"/>
    </source>
</evidence>
<accession>A0A0L0SKL2</accession>